<evidence type="ECO:0000313" key="4">
    <source>
        <dbReference type="Proteomes" id="UP001152747"/>
    </source>
</evidence>
<name>A0A9P1I4I2_9PELO</name>
<dbReference type="AlphaFoldDB" id="A0A9P1I4I2"/>
<dbReference type="EMBL" id="CANHGI010000001">
    <property type="protein sequence ID" value="CAI5438347.1"/>
    <property type="molecule type" value="Genomic_DNA"/>
</dbReference>
<proteinExistence type="predicted"/>
<organism evidence="3 4">
    <name type="scientific">Caenorhabditis angaria</name>
    <dbReference type="NCBI Taxonomy" id="860376"/>
    <lineage>
        <taxon>Eukaryota</taxon>
        <taxon>Metazoa</taxon>
        <taxon>Ecdysozoa</taxon>
        <taxon>Nematoda</taxon>
        <taxon>Chromadorea</taxon>
        <taxon>Rhabditida</taxon>
        <taxon>Rhabditina</taxon>
        <taxon>Rhabditomorpha</taxon>
        <taxon>Rhabditoidea</taxon>
        <taxon>Rhabditidae</taxon>
        <taxon>Peloderinae</taxon>
        <taxon>Caenorhabditis</taxon>
    </lineage>
</organism>
<protein>
    <submittedName>
        <fullName evidence="3">Uncharacterized protein</fullName>
    </submittedName>
</protein>
<evidence type="ECO:0000256" key="2">
    <source>
        <dbReference type="SAM" id="Phobius"/>
    </source>
</evidence>
<feature type="transmembrane region" description="Helical" evidence="2">
    <location>
        <begin position="12"/>
        <end position="30"/>
    </location>
</feature>
<feature type="compositionally biased region" description="Basic and acidic residues" evidence="1">
    <location>
        <begin position="273"/>
        <end position="292"/>
    </location>
</feature>
<dbReference type="Pfam" id="PF07406">
    <property type="entry name" value="NICE-3"/>
    <property type="match status" value="1"/>
</dbReference>
<reference evidence="3" key="1">
    <citation type="submission" date="2022-11" db="EMBL/GenBank/DDBJ databases">
        <authorList>
            <person name="Kikuchi T."/>
        </authorList>
    </citation>
    <scope>NUCLEOTIDE SEQUENCE</scope>
    <source>
        <strain evidence="3">PS1010</strain>
    </source>
</reference>
<evidence type="ECO:0000313" key="3">
    <source>
        <dbReference type="EMBL" id="CAI5438347.1"/>
    </source>
</evidence>
<keyword evidence="2" id="KW-0812">Transmembrane</keyword>
<comment type="caution">
    <text evidence="3">The sequence shown here is derived from an EMBL/GenBank/DDBJ whole genome shotgun (WGS) entry which is preliminary data.</text>
</comment>
<keyword evidence="2" id="KW-0472">Membrane</keyword>
<dbReference type="OrthoDB" id="5960253at2759"/>
<keyword evidence="2" id="KW-1133">Transmembrane helix</keyword>
<keyword evidence="4" id="KW-1185">Reference proteome</keyword>
<evidence type="ECO:0000256" key="1">
    <source>
        <dbReference type="SAM" id="MobiDB-lite"/>
    </source>
</evidence>
<dbReference type="Proteomes" id="UP001152747">
    <property type="component" value="Unassembled WGS sequence"/>
</dbReference>
<sequence length="292" mass="33835">MTRSFELDKITLFYGCGLLLLFIICSAIFVRRQIVRHRKNVARNRPQIALSSRISSSRAINRRENQLNMVMRLRSENQARLTDCVALQSHSDKPYVHRMIAVDAVTLEIDGQLKRIEGAVHRFPEESTYSYLKRIREKVPSLPLNVVNRISFLQEAARFRPEKFDVEHVMEVRSLLDQFWKIISSEYTFLDEEPDSNTPSGVIASFYQFGQKIMPNHPSSKRRRNKFGGSDGVRLFLSSTREQNRVDEQTSLLSPLVTTDSPQKLKISQQFLKAEDSPRLRRQSESHSKLLP</sequence>
<gene>
    <name evidence="3" type="ORF">CAMP_LOCUS984</name>
</gene>
<dbReference type="InterPro" id="IPR010876">
    <property type="entry name" value="C1orf43"/>
</dbReference>
<accession>A0A9P1I4I2</accession>
<feature type="region of interest" description="Disordered" evidence="1">
    <location>
        <begin position="269"/>
        <end position="292"/>
    </location>
</feature>